<evidence type="ECO:0000313" key="5">
    <source>
        <dbReference type="Proteomes" id="UP000271031"/>
    </source>
</evidence>
<feature type="domain" description="VWFA" evidence="3">
    <location>
        <begin position="407"/>
        <end position="577"/>
    </location>
</feature>
<dbReference type="SMART" id="SM00327">
    <property type="entry name" value="VWA"/>
    <property type="match status" value="2"/>
</dbReference>
<dbReference type="Proteomes" id="UP000271031">
    <property type="component" value="Unassembled WGS sequence"/>
</dbReference>
<dbReference type="Gene3D" id="3.40.50.880">
    <property type="match status" value="1"/>
</dbReference>
<dbReference type="PANTHER" id="PTHR37947:SF2">
    <property type="entry name" value="VON WILLEBRAND FACTOR TYPE A"/>
    <property type="match status" value="1"/>
</dbReference>
<accession>A0A3M8CVU4</accession>
<feature type="compositionally biased region" description="Low complexity" evidence="1">
    <location>
        <begin position="938"/>
        <end position="949"/>
    </location>
</feature>
<dbReference type="EMBL" id="RHHQ01000028">
    <property type="protein sequence ID" value="RNB79629.1"/>
    <property type="molecule type" value="Genomic_DNA"/>
</dbReference>
<dbReference type="CDD" id="cd00198">
    <property type="entry name" value="vWFA"/>
    <property type="match status" value="1"/>
</dbReference>
<dbReference type="InterPro" id="IPR036465">
    <property type="entry name" value="vWFA_dom_sf"/>
</dbReference>
<dbReference type="Gene3D" id="3.40.50.410">
    <property type="entry name" value="von Willebrand factor, type A domain"/>
    <property type="match status" value="2"/>
</dbReference>
<dbReference type="InterPro" id="IPR029062">
    <property type="entry name" value="Class_I_gatase-like"/>
</dbReference>
<feature type="transmembrane region" description="Helical" evidence="2">
    <location>
        <begin position="6"/>
        <end position="25"/>
    </location>
</feature>
<dbReference type="SUPFAM" id="SSF53300">
    <property type="entry name" value="vWA-like"/>
    <property type="match status" value="2"/>
</dbReference>
<evidence type="ECO:0000256" key="1">
    <source>
        <dbReference type="SAM" id="MobiDB-lite"/>
    </source>
</evidence>
<dbReference type="Pfam" id="PF13519">
    <property type="entry name" value="VWA_2"/>
    <property type="match status" value="1"/>
</dbReference>
<dbReference type="RefSeq" id="WP_122921479.1">
    <property type="nucleotide sequence ID" value="NZ_RHHQ01000028.1"/>
</dbReference>
<dbReference type="AlphaFoldDB" id="A0A3M8CVU4"/>
<feature type="compositionally biased region" description="Basic and acidic residues" evidence="1">
    <location>
        <begin position="901"/>
        <end position="911"/>
    </location>
</feature>
<evidence type="ECO:0000256" key="2">
    <source>
        <dbReference type="SAM" id="Phobius"/>
    </source>
</evidence>
<organism evidence="4 5">
    <name type="scientific">Brevibacillus fluminis</name>
    <dbReference type="NCBI Taxonomy" id="511487"/>
    <lineage>
        <taxon>Bacteria</taxon>
        <taxon>Bacillati</taxon>
        <taxon>Bacillota</taxon>
        <taxon>Bacilli</taxon>
        <taxon>Bacillales</taxon>
        <taxon>Paenibacillaceae</taxon>
        <taxon>Brevibacillus</taxon>
    </lineage>
</organism>
<dbReference type="PANTHER" id="PTHR37947">
    <property type="entry name" value="BLL2462 PROTEIN"/>
    <property type="match status" value="1"/>
</dbReference>
<dbReference type="Pfam" id="PF00092">
    <property type="entry name" value="VWA"/>
    <property type="match status" value="1"/>
</dbReference>
<keyword evidence="2" id="KW-0812">Transmembrane</keyword>
<comment type="caution">
    <text evidence="4">The sequence shown here is derived from an EMBL/GenBank/DDBJ whole genome shotgun (WGS) entry which is preliminary data.</text>
</comment>
<evidence type="ECO:0000313" key="4">
    <source>
        <dbReference type="EMBL" id="RNB79629.1"/>
    </source>
</evidence>
<feature type="region of interest" description="Disordered" evidence="1">
    <location>
        <begin position="894"/>
        <end position="962"/>
    </location>
</feature>
<dbReference type="OrthoDB" id="9781333at2"/>
<proteinExistence type="predicted"/>
<keyword evidence="2" id="KW-1133">Transmembrane helix</keyword>
<dbReference type="PROSITE" id="PS50234">
    <property type="entry name" value="VWFA"/>
    <property type="match status" value="1"/>
</dbReference>
<sequence length="962" mass="104959">MGISFQQPYLLLLLLPALYMVYHWWRQQKRMAQARRIWIAGVRTAMFCLLILAVAGTQLVHPVKAETVVFVIDRSASMKDDSRATAFLAEAVKQKRSEDLYGVVAVGGDAAVDQPLTTKDELQALGVQVNRNATNLAEGIRLAAGMIPSQARGKIVLVTDGLATGGDVEKEVKLAAEREIAWEAVLMQQPQGDEVLVSSVQVPDRLYAGEEFPIKVDVDSTVATKATLRLYEGNREAGKQTVQVEKGKNRFVFAQKAVDKGFHRYRVEVEAERDTLKVNNQAHAFSQVAGSPSLLIVEGQPGAARNLVNALQAGSIQAVVKDPALLPKELDDYKQYAGVVLANVDATKIGDDDMERIRTAVRDLGLGLIMTGGQDSFGMGGWFHTPIEEALPVYMDLRGKEQQPSLGLELVIDKSGSMSGDGRGADKMELAKEAAIRATEMLTEKDQIGVIAFDGSPWTVVEPQPVKDPQTIRQKIGSIYADGGTDIFPALQMAYDEIKKMKAQRKHIILLTDGQSGRDDDYMGLLQQMTGENITVTTVAVGDDADTTLLEDIAQWGKGRYYLSTDPTSIPKIFSKETALASRTFIVEQPQVPALTGASDWTTLRQGLPPLRAYVATTAKQTAEQVLMSQDDDPILARWQYGLGRAVAWTSDLDGKWAPDWVNWAGNSRLWNEIVAWTLPQINEGQWRTETQLDGTTGKLTVTLPKGALLPQELEAVVLDSQMKRQAIRVQPTGPNELQGSFEVGDPGSYLIQIVEKSSGKAISSQTTGLTVSYSPEFGLPQDGEQRLKEWLAGTGGTLIGDPGDVFTGKLPAKWEKQPITEWLLVLAALLWPVDVAGRRLQLPDRFWQRLAGLLRLRQTEVASAPPVTEGGAVLERLGGVKRRTRDEQVTAAAAGTALEGMRKQQDEKRKAALVSPKEAAPTSAAKQSTASSERKPQQGASQGQAGEAFNRLLAAKQRKQK</sequence>
<evidence type="ECO:0000259" key="3">
    <source>
        <dbReference type="PROSITE" id="PS50234"/>
    </source>
</evidence>
<reference evidence="4 5" key="1">
    <citation type="submission" date="2018-10" db="EMBL/GenBank/DDBJ databases">
        <title>Phylogenomics of Brevibacillus.</title>
        <authorList>
            <person name="Dunlap C."/>
        </authorList>
    </citation>
    <scope>NUCLEOTIDE SEQUENCE [LARGE SCALE GENOMIC DNA]</scope>
    <source>
        <strain evidence="4 5">JCM 15716</strain>
    </source>
</reference>
<dbReference type="SUPFAM" id="SSF52317">
    <property type="entry name" value="Class I glutamine amidotransferase-like"/>
    <property type="match status" value="1"/>
</dbReference>
<keyword evidence="2" id="KW-0472">Membrane</keyword>
<dbReference type="InterPro" id="IPR002035">
    <property type="entry name" value="VWF_A"/>
</dbReference>
<dbReference type="InterPro" id="IPR010768">
    <property type="entry name" value="GATase1-like"/>
</dbReference>
<keyword evidence="5" id="KW-1185">Reference proteome</keyword>
<dbReference type="Pfam" id="PF07090">
    <property type="entry name" value="GATase1_like"/>
    <property type="match status" value="1"/>
</dbReference>
<name>A0A3M8CVU4_9BACL</name>
<protein>
    <submittedName>
        <fullName evidence="4">VWA domain-containing protein</fullName>
    </submittedName>
</protein>
<gene>
    <name evidence="4" type="ORF">EDM56_29380</name>
</gene>
<feature type="transmembrane region" description="Helical" evidence="2">
    <location>
        <begin position="37"/>
        <end position="60"/>
    </location>
</feature>